<dbReference type="Proteomes" id="UP001318682">
    <property type="component" value="Chromosome"/>
</dbReference>
<name>A0ABZ2BLC9_9RHOB</name>
<dbReference type="EMBL" id="CP143423">
    <property type="protein sequence ID" value="WVX46969.1"/>
    <property type="molecule type" value="Genomic_DNA"/>
</dbReference>
<organism evidence="1 2">
    <name type="scientific">Roseobacter fucihabitans</name>
    <dbReference type="NCBI Taxonomy" id="1537242"/>
    <lineage>
        <taxon>Bacteria</taxon>
        <taxon>Pseudomonadati</taxon>
        <taxon>Pseudomonadota</taxon>
        <taxon>Alphaproteobacteria</taxon>
        <taxon>Rhodobacterales</taxon>
        <taxon>Roseobacteraceae</taxon>
        <taxon>Roseobacter</taxon>
    </lineage>
</organism>
<evidence type="ECO:0000313" key="2">
    <source>
        <dbReference type="Proteomes" id="UP001318682"/>
    </source>
</evidence>
<reference evidence="2" key="1">
    <citation type="submission" date="2024-01" db="EMBL/GenBank/DDBJ databases">
        <title>Roseobacter fucihabitans sp. nov., isolated from the brown alga Fucus spiralis.</title>
        <authorList>
            <person name="Hahnke S."/>
            <person name="Berger M."/>
            <person name="Schlingloff A."/>
            <person name="Athale I."/>
            <person name="Neumann-Schaal M."/>
            <person name="Adenaya A."/>
            <person name="Poehlein A."/>
            <person name="Daniel R."/>
            <person name="Pertersen J."/>
            <person name="Brinkhoff T."/>
        </authorList>
    </citation>
    <scope>NUCLEOTIDE SEQUENCE [LARGE SCALE GENOMIC DNA]</scope>
    <source>
        <strain evidence="2">B14</strain>
    </source>
</reference>
<gene>
    <name evidence="1" type="ORF">ROLI_000270</name>
</gene>
<evidence type="ECO:0000313" key="1">
    <source>
        <dbReference type="EMBL" id="WVX46969.1"/>
    </source>
</evidence>
<keyword evidence="2" id="KW-1185">Reference proteome</keyword>
<protein>
    <submittedName>
        <fullName evidence="1">Uncharacterized protein</fullName>
    </submittedName>
</protein>
<accession>A0ABZ2BLC9</accession>
<sequence length="66" mass="7139">MGERIGKTRGLVHFQQHVCNPYIRQTSVEIKDKLICFSRNGGGQAVNFQDAILNGTTRTGTGFGGG</sequence>
<proteinExistence type="predicted"/>